<dbReference type="Proteomes" id="UP000539957">
    <property type="component" value="Unassembled WGS sequence"/>
</dbReference>
<dbReference type="RefSeq" id="WP_184267642.1">
    <property type="nucleotide sequence ID" value="NZ_JACHKY010000002.1"/>
</dbReference>
<sequence>MADRYLDDLAVGESWEGAPFTITEAEIIAFAQQFDPQPMHIDAAAAAEGRFGGLIASGWHVASRVMREYVDAAYFGATPMLGLSIDDLRWLRPVRPGDTLTARREILAVTPSQSRPDRGTVKTKTWVRNQDGDLVMTFENLMQLPKDASARL</sequence>
<reference evidence="2 3" key="1">
    <citation type="submission" date="2020-08" db="EMBL/GenBank/DDBJ databases">
        <title>Functional genomics of gut bacteria from endangered species of beetles.</title>
        <authorList>
            <person name="Carlos-Shanley C."/>
        </authorList>
    </citation>
    <scope>NUCLEOTIDE SEQUENCE [LARGE SCALE GENOMIC DNA]</scope>
    <source>
        <strain evidence="2 3">S00123</strain>
    </source>
</reference>
<proteinExistence type="predicted"/>
<comment type="caution">
    <text evidence="2">The sequence shown here is derived from an EMBL/GenBank/DDBJ whole genome shotgun (WGS) entry which is preliminary data.</text>
</comment>
<organism evidence="2 3">
    <name type="scientific">Brevundimonas bullata</name>
    <dbReference type="NCBI Taxonomy" id="13160"/>
    <lineage>
        <taxon>Bacteria</taxon>
        <taxon>Pseudomonadati</taxon>
        <taxon>Pseudomonadota</taxon>
        <taxon>Alphaproteobacteria</taxon>
        <taxon>Caulobacterales</taxon>
        <taxon>Caulobacteraceae</taxon>
        <taxon>Brevundimonas</taxon>
    </lineage>
</organism>
<dbReference type="PANTHER" id="PTHR43664:SF1">
    <property type="entry name" value="BETA-METHYLMALYL-COA DEHYDRATASE"/>
    <property type="match status" value="1"/>
</dbReference>
<gene>
    <name evidence="2" type="ORF">HNP32_000929</name>
</gene>
<feature type="domain" description="MaoC-like" evidence="1">
    <location>
        <begin position="12"/>
        <end position="113"/>
    </location>
</feature>
<dbReference type="AlphaFoldDB" id="A0A7W7INJ5"/>
<dbReference type="InterPro" id="IPR029069">
    <property type="entry name" value="HotDog_dom_sf"/>
</dbReference>
<dbReference type="InterPro" id="IPR002539">
    <property type="entry name" value="MaoC-like_dom"/>
</dbReference>
<dbReference type="Gene3D" id="3.10.129.10">
    <property type="entry name" value="Hotdog Thioesterase"/>
    <property type="match status" value="1"/>
</dbReference>
<dbReference type="CDD" id="cd03454">
    <property type="entry name" value="YdeM"/>
    <property type="match status" value="1"/>
</dbReference>
<evidence type="ECO:0000259" key="1">
    <source>
        <dbReference type="Pfam" id="PF01575"/>
    </source>
</evidence>
<name>A0A7W7INJ5_9CAUL</name>
<dbReference type="InterPro" id="IPR052342">
    <property type="entry name" value="MCH/BMMD"/>
</dbReference>
<dbReference type="PANTHER" id="PTHR43664">
    <property type="entry name" value="MONOAMINE OXIDASE-RELATED"/>
    <property type="match status" value="1"/>
</dbReference>
<evidence type="ECO:0000313" key="2">
    <source>
        <dbReference type="EMBL" id="MBB4797205.1"/>
    </source>
</evidence>
<evidence type="ECO:0000313" key="3">
    <source>
        <dbReference type="Proteomes" id="UP000539957"/>
    </source>
</evidence>
<dbReference type="EMBL" id="JACHKY010000002">
    <property type="protein sequence ID" value="MBB4797205.1"/>
    <property type="molecule type" value="Genomic_DNA"/>
</dbReference>
<protein>
    <submittedName>
        <fullName evidence="2">Acyl dehydratase</fullName>
    </submittedName>
</protein>
<dbReference type="SUPFAM" id="SSF54637">
    <property type="entry name" value="Thioesterase/thiol ester dehydrase-isomerase"/>
    <property type="match status" value="1"/>
</dbReference>
<accession>A0A7W7INJ5</accession>
<dbReference type="Pfam" id="PF01575">
    <property type="entry name" value="MaoC_dehydratas"/>
    <property type="match status" value="1"/>
</dbReference>
<keyword evidence="3" id="KW-1185">Reference proteome</keyword>